<keyword evidence="5" id="KW-0539">Nucleus</keyword>
<dbReference type="Gene3D" id="1.25.10.10">
    <property type="entry name" value="Leucine-rich Repeat Variant"/>
    <property type="match status" value="3"/>
</dbReference>
<feature type="compositionally biased region" description="Polar residues" evidence="6">
    <location>
        <begin position="271"/>
        <end position="280"/>
    </location>
</feature>
<evidence type="ECO:0000256" key="6">
    <source>
        <dbReference type="SAM" id="MobiDB-lite"/>
    </source>
</evidence>
<evidence type="ECO:0000256" key="1">
    <source>
        <dbReference type="ARBA" id="ARBA00004123"/>
    </source>
</evidence>
<organism evidence="7">
    <name type="scientific">Podospora anserina (strain S / ATCC MYA-4624 / DSM 980 / FGSC 10383)</name>
    <name type="common">Pleurage anserina</name>
    <dbReference type="NCBI Taxonomy" id="515849"/>
    <lineage>
        <taxon>Eukaryota</taxon>
        <taxon>Fungi</taxon>
        <taxon>Dikarya</taxon>
        <taxon>Ascomycota</taxon>
        <taxon>Pezizomycotina</taxon>
        <taxon>Sordariomycetes</taxon>
        <taxon>Sordariomycetidae</taxon>
        <taxon>Sordariales</taxon>
        <taxon>Podosporaceae</taxon>
        <taxon>Podospora</taxon>
        <taxon>Podospora anserina</taxon>
    </lineage>
</organism>
<dbReference type="RefSeq" id="XP_001909505.1">
    <property type="nucleotide sequence ID" value="XM_001909470.1"/>
</dbReference>
<gene>
    <name evidence="7" type="ORF">PODANS_3_7030</name>
</gene>
<dbReference type="GO" id="GO:0005737">
    <property type="term" value="C:cytoplasm"/>
    <property type="evidence" value="ECO:0007669"/>
    <property type="project" value="UniProtKB-SubCell"/>
</dbReference>
<dbReference type="EMBL" id="FO904938">
    <property type="protein sequence ID" value="CDP27227.1"/>
    <property type="molecule type" value="Genomic_DNA"/>
</dbReference>
<dbReference type="AlphaFoldDB" id="B2B0R3"/>
<protein>
    <submittedName>
        <fullName evidence="7">Podospora anserina S mat+ genomic DNA chromosome 3, supercontig 2</fullName>
    </submittedName>
</protein>
<reference evidence="8" key="4">
    <citation type="submission" date="2015-04" db="EMBL/GenBank/DDBJ databases">
        <title>Maintaining two mating types: Structure of the mating type locus and its role in heterokaryosis in Podospora anserina.</title>
        <authorList>
            <person name="Grognet P."/>
            <person name="Bidard F."/>
            <person name="Kuchly C."/>
            <person name="Chan Ho Tong L."/>
            <person name="Coppin E."/>
            <person name="Ait Benkhali J."/>
            <person name="Couloux A."/>
            <person name="Wincker P."/>
            <person name="Debuchy R."/>
            <person name="Silar P."/>
        </authorList>
    </citation>
    <scope>NUCLEOTIDE SEQUENCE</scope>
</reference>
<dbReference type="InterPro" id="IPR038739">
    <property type="entry name" value="ARMC8/Vid28"/>
</dbReference>
<feature type="region of interest" description="Disordered" evidence="6">
    <location>
        <begin position="271"/>
        <end position="317"/>
    </location>
</feature>
<dbReference type="GO" id="GO:0034657">
    <property type="term" value="C:GID complex"/>
    <property type="evidence" value="ECO:0007669"/>
    <property type="project" value="TreeGrafter"/>
</dbReference>
<dbReference type="KEGG" id="pan:PODANSg6541"/>
<sequence>MTMAQASSPPVLTPHKITRSYSEQVAELRAIKDKCIGHLQNKEEWVEKGILGSILQALQVLSYISLAHLNSPRVVLTALRIIRNMTEATSAALPGHDDLNRLAEALFRPEHLESFYAILTQPSADSVIQEQKRLVLSSIARLCNKEEHQNVLADSGVLDALATILASFIVARGEVIPGAEMVAETDGLADMIPAPAPRGASLALTLEAISAIICNSKFRCCMFVLSPAILAVLPLIDFTPASAEPRASGAGGAAGKSHGAMDYLLPLMPGSQSRSSSQVAQLPPSSLSRNASSNRRSQTYKFTGLDPASEDSDADNPESPVVPWLLNLVRKTSGLERVAAASVLTSLFKANLTRLDREQELAYLLVPILCNLIRDHMKEIPPSIYTTTFIDSDTEKDWAILEKTPEVLARLVGGSEILQKSAHECGVIKTTAKLLKDAYELLASPLIPSPWTAFPRQSMVSEGSPPSCQLGPPGPVPLYIHRIRMRYSALTLVAGMCSSREDYRKELASQELVPFIVESLAVRPGKPQNRKGKSASKKEGKDGAERLAYGQNPTSVILAACHALRCLGRSVSILRTTFLDHDVWQPVYKLMKHPDLEVQIAACSVVINLLASSSPMVEILCEQAHSHEPGLRLNAVWALKHLILEVDNSRKKQLLEELEPGWLIQLISDDTSEEGAPYTRPRRSTDADEDEDMDAETTEEEEPHLWTWRGMDGNPRRMNSPRMQKAKEKLEMLRKADLNPARKARNDMIAIQEQALGFIQNFIMNPNTPQDQTELVDYLFSELGENRLFGILANKLKVRVVGAFGRKYSKGRDTLALYPQAKIIMAITFILVHIAASIPRHRQLVIAQTELLKLLGGSLDNESVDVRRGLCHLFENLSVLEDDEDRQPCAQRASELAKLGVLSKLEGLETNDADLYVRERAKAAVAQFKTPAMA</sequence>
<accession>B2B0R3</accession>
<keyword evidence="9" id="KW-1185">Reference proteome</keyword>
<dbReference type="GO" id="GO:0005634">
    <property type="term" value="C:nucleus"/>
    <property type="evidence" value="ECO:0007669"/>
    <property type="project" value="UniProtKB-SubCell"/>
</dbReference>
<reference evidence="9" key="3">
    <citation type="journal article" date="2014" name="Genetics">
        <title>Maintaining two mating types: Structure of the mating type locus and its role in heterokaryosis in Podospora anserina.</title>
        <authorList>
            <person name="Grognet P."/>
            <person name="Bidard F."/>
            <person name="Kuchly C."/>
            <person name="Tong L.C.H."/>
            <person name="Coppin E."/>
            <person name="Benkhali J.A."/>
            <person name="Couloux A."/>
            <person name="Wincker P."/>
            <person name="Debuchy R."/>
            <person name="Silar P."/>
        </authorList>
    </citation>
    <scope>GENOME REANNOTATION</scope>
    <source>
        <strain evidence="9">S / ATCC MYA-4624 / DSM 980 / FGSC 10383</strain>
    </source>
</reference>
<dbReference type="InterPro" id="IPR016024">
    <property type="entry name" value="ARM-type_fold"/>
</dbReference>
<dbReference type="PANTHER" id="PTHR15651:SF7">
    <property type="entry name" value="ARMADILLO REPEAT-CONTAINING PROTEIN 8"/>
    <property type="match status" value="1"/>
</dbReference>
<evidence type="ECO:0000313" key="8">
    <source>
        <dbReference type="EMBL" id="CDP27227.1"/>
    </source>
</evidence>
<comment type="subcellular location">
    <subcellularLocation>
        <location evidence="2">Cytoplasm</location>
    </subcellularLocation>
    <subcellularLocation>
        <location evidence="1">Nucleus</location>
    </subcellularLocation>
</comment>
<dbReference type="Proteomes" id="UP000001197">
    <property type="component" value="Chromosome 3"/>
</dbReference>
<dbReference type="GeneID" id="6193375"/>
<reference evidence="7" key="2">
    <citation type="submission" date="2008-07" db="EMBL/GenBank/DDBJ databases">
        <authorList>
            <person name="Genoscope - CEA"/>
        </authorList>
    </citation>
    <scope>NUCLEOTIDE SEQUENCE</scope>
    <source>
        <strain evidence="7">S mat+</strain>
    </source>
</reference>
<evidence type="ECO:0000256" key="5">
    <source>
        <dbReference type="ARBA" id="ARBA00023242"/>
    </source>
</evidence>
<keyword evidence="3" id="KW-0963">Cytoplasm</keyword>
<dbReference type="InterPro" id="IPR011989">
    <property type="entry name" value="ARM-like"/>
</dbReference>
<reference evidence="7 9" key="1">
    <citation type="journal article" date="2008" name="Genome Biol.">
        <title>The genome sequence of the model ascomycete fungus Podospora anserina.</title>
        <authorList>
            <person name="Espagne E."/>
            <person name="Lespinet O."/>
            <person name="Malagnac F."/>
            <person name="Da Silva C."/>
            <person name="Jaillon O."/>
            <person name="Porcel B.M."/>
            <person name="Couloux A."/>
            <person name="Aury J.-M."/>
            <person name="Segurens B."/>
            <person name="Poulain J."/>
            <person name="Anthouard V."/>
            <person name="Grossetete S."/>
            <person name="Khalili H."/>
            <person name="Coppin E."/>
            <person name="Dequard-Chablat M."/>
            <person name="Picard M."/>
            <person name="Contamine V."/>
            <person name="Arnaise S."/>
            <person name="Bourdais A."/>
            <person name="Berteaux-Lecellier V."/>
            <person name="Gautheret D."/>
            <person name="de Vries R.P."/>
            <person name="Battaglia E."/>
            <person name="Coutinho P.M."/>
            <person name="Danchin E.G.J."/>
            <person name="Henrissat B."/>
            <person name="El Khoury R."/>
            <person name="Sainsard-Chanet A."/>
            <person name="Boivin A."/>
            <person name="Pinan-Lucarre B."/>
            <person name="Sellem C.H."/>
            <person name="Debuchy R."/>
            <person name="Wincker P."/>
            <person name="Weissenbach J."/>
            <person name="Silar P."/>
        </authorList>
    </citation>
    <scope>NUCLEOTIDE SEQUENCE [LARGE SCALE GENOMIC DNA]</scope>
    <source>
        <strain evidence="9">S / ATCC MYA-4624 / DSM 980 / FGSC 10383</strain>
        <strain evidence="7">S mat+</strain>
    </source>
</reference>
<dbReference type="PANTHER" id="PTHR15651">
    <property type="entry name" value="ARMADILLO REPEAT-CONTAINING PROTEIN 8"/>
    <property type="match status" value="1"/>
</dbReference>
<proteinExistence type="predicted"/>
<dbReference type="SUPFAM" id="SSF48371">
    <property type="entry name" value="ARM repeat"/>
    <property type="match status" value="2"/>
</dbReference>
<keyword evidence="4" id="KW-0677">Repeat</keyword>
<dbReference type="HOGENOM" id="CLU_002741_2_0_1"/>
<evidence type="ECO:0000256" key="2">
    <source>
        <dbReference type="ARBA" id="ARBA00004496"/>
    </source>
</evidence>
<dbReference type="VEuPathDB" id="FungiDB:PODANS_3_7030"/>
<feature type="compositionally biased region" description="Acidic residues" evidence="6">
    <location>
        <begin position="687"/>
        <end position="702"/>
    </location>
</feature>
<dbReference type="eggNOG" id="KOG1293">
    <property type="taxonomic scope" value="Eukaryota"/>
</dbReference>
<evidence type="ECO:0000313" key="7">
    <source>
        <dbReference type="EMBL" id="CAP70638.1"/>
    </source>
</evidence>
<dbReference type="EMBL" id="CU638743">
    <property type="protein sequence ID" value="CAP70638.1"/>
    <property type="molecule type" value="Genomic_DNA"/>
</dbReference>
<name>B2B0R3_PODAN</name>
<evidence type="ECO:0000256" key="4">
    <source>
        <dbReference type="ARBA" id="ARBA00022737"/>
    </source>
</evidence>
<feature type="region of interest" description="Disordered" evidence="6">
    <location>
        <begin position="672"/>
        <end position="720"/>
    </location>
</feature>
<evidence type="ECO:0000256" key="3">
    <source>
        <dbReference type="ARBA" id="ARBA00022490"/>
    </source>
</evidence>
<evidence type="ECO:0000313" key="9">
    <source>
        <dbReference type="Proteomes" id="UP000001197"/>
    </source>
</evidence>
<dbReference type="OrthoDB" id="5559898at2759"/>
<dbReference type="GO" id="GO:0043161">
    <property type="term" value="P:proteasome-mediated ubiquitin-dependent protein catabolic process"/>
    <property type="evidence" value="ECO:0007669"/>
    <property type="project" value="TreeGrafter"/>
</dbReference>
<feature type="compositionally biased region" description="Low complexity" evidence="6">
    <location>
        <begin position="282"/>
        <end position="297"/>
    </location>
</feature>